<name>A0A1A5HT02_RHILI</name>
<dbReference type="CDD" id="cd04301">
    <property type="entry name" value="NAT_SF"/>
    <property type="match status" value="1"/>
</dbReference>
<sequence length="156" mass="17212">MQIERYDGDREILLPLFALADDSPTQVSSYIDEGEVLVARDGNRIIGHVQLIETGEGGVFELKSLAVRPARQSEGLGRALVAAAITRCRERHGRRLIVSTAAADIGNLRFYQRQGFRMWRIVQDAFGPSTGYPEGSAVNGIPLRDQVVFERDLGAD</sequence>
<dbReference type="GO" id="GO:0016747">
    <property type="term" value="F:acyltransferase activity, transferring groups other than amino-acyl groups"/>
    <property type="evidence" value="ECO:0007669"/>
    <property type="project" value="InterPro"/>
</dbReference>
<evidence type="ECO:0000313" key="4">
    <source>
        <dbReference type="EMBL" id="OBP71630.1"/>
    </source>
</evidence>
<keyword evidence="1 4" id="KW-0808">Transferase</keyword>
<evidence type="ECO:0000256" key="1">
    <source>
        <dbReference type="ARBA" id="ARBA00022679"/>
    </source>
</evidence>
<dbReference type="SUPFAM" id="SSF55729">
    <property type="entry name" value="Acyl-CoA N-acyltransferases (Nat)"/>
    <property type="match status" value="1"/>
</dbReference>
<dbReference type="GeneID" id="66683179"/>
<comment type="caution">
    <text evidence="4">The sequence shown here is derived from an EMBL/GenBank/DDBJ whole genome shotgun (WGS) entry which is preliminary data.</text>
</comment>
<evidence type="ECO:0000256" key="2">
    <source>
        <dbReference type="ARBA" id="ARBA00023315"/>
    </source>
</evidence>
<keyword evidence="2" id="KW-0012">Acyltransferase</keyword>
<evidence type="ECO:0000313" key="5">
    <source>
        <dbReference type="Proteomes" id="UP000093748"/>
    </source>
</evidence>
<dbReference type="AlphaFoldDB" id="A0A1A5HT02"/>
<evidence type="ECO:0000259" key="3">
    <source>
        <dbReference type="PROSITE" id="PS51186"/>
    </source>
</evidence>
<feature type="domain" description="N-acetyltransferase" evidence="3">
    <location>
        <begin position="1"/>
        <end position="139"/>
    </location>
</feature>
<dbReference type="Pfam" id="PF00583">
    <property type="entry name" value="Acetyltransf_1"/>
    <property type="match status" value="1"/>
</dbReference>
<reference evidence="5" key="1">
    <citation type="submission" date="2016-06" db="EMBL/GenBank/DDBJ databases">
        <title>NZP2037 Pacbio-Illumina hybrid assembly.</title>
        <authorList>
            <person name="Ramsay J.P."/>
        </authorList>
    </citation>
    <scope>NUCLEOTIDE SEQUENCE [LARGE SCALE GENOMIC DNA]</scope>
    <source>
        <strain evidence="5">R7ANS::ICEMlSym2042</strain>
    </source>
</reference>
<organism evidence="4 5">
    <name type="scientific">Rhizobium loti</name>
    <name type="common">Mesorhizobium loti</name>
    <dbReference type="NCBI Taxonomy" id="381"/>
    <lineage>
        <taxon>Bacteria</taxon>
        <taxon>Pseudomonadati</taxon>
        <taxon>Pseudomonadota</taxon>
        <taxon>Alphaproteobacteria</taxon>
        <taxon>Hyphomicrobiales</taxon>
        <taxon>Phyllobacteriaceae</taxon>
        <taxon>Mesorhizobium</taxon>
    </lineage>
</organism>
<dbReference type="InterPro" id="IPR050832">
    <property type="entry name" value="Bact_Acetyltransf"/>
</dbReference>
<accession>A0A1A5HT02</accession>
<dbReference type="PANTHER" id="PTHR43877">
    <property type="entry name" value="AMINOALKYLPHOSPHONATE N-ACETYLTRANSFERASE-RELATED-RELATED"/>
    <property type="match status" value="1"/>
</dbReference>
<dbReference type="RefSeq" id="WP_010910415.1">
    <property type="nucleotide sequence ID" value="NZ_LZTH01000046.1"/>
</dbReference>
<dbReference type="InterPro" id="IPR016181">
    <property type="entry name" value="Acyl_CoA_acyltransferase"/>
</dbReference>
<dbReference type="Proteomes" id="UP000093748">
    <property type="component" value="Unassembled WGS sequence"/>
</dbReference>
<protein>
    <submittedName>
        <fullName evidence="4">Acetyltransferase</fullName>
    </submittedName>
</protein>
<proteinExistence type="predicted"/>
<dbReference type="OrthoDB" id="9799092at2"/>
<gene>
    <name evidence="4" type="ORF">BAE39_22060</name>
</gene>
<dbReference type="Gene3D" id="3.40.630.30">
    <property type="match status" value="1"/>
</dbReference>
<dbReference type="EMBL" id="LZTJ01000032">
    <property type="protein sequence ID" value="OBP71630.1"/>
    <property type="molecule type" value="Genomic_DNA"/>
</dbReference>
<dbReference type="PROSITE" id="PS51186">
    <property type="entry name" value="GNAT"/>
    <property type="match status" value="1"/>
</dbReference>
<dbReference type="InterPro" id="IPR000182">
    <property type="entry name" value="GNAT_dom"/>
</dbReference>